<evidence type="ECO:0000256" key="1">
    <source>
        <dbReference type="SAM" id="Coils"/>
    </source>
</evidence>
<dbReference type="OrthoDB" id="9770373at2"/>
<dbReference type="InterPro" id="IPR027417">
    <property type="entry name" value="P-loop_NTPase"/>
</dbReference>
<proteinExistence type="predicted"/>
<sequence length="639" mass="71886">MIINSIKANNVLKYTDLNLENIPGQGLIAISGPNESGKSTIGETVCFALFGRTFSLDVDDLTKVIRWGETHCSAQLEFTPRDGKRYCLDRFLDDAGNHSARLTLTASDNDEEPIARGVEQVADKVYELVGYEFEEFVESFYLAQREITTPHPHSFAVKTMAGLVTLEYVNEACQEDKGATLNEVEQRQAEQISVQTQIDEIDIDHNLMPALQGEHNEVTRHMEDSMDLIEQLENASITYQDAVPRRESDLSTAGRAGFLAFLSLLLALIAGGAWYLLAKLPEQASAQQLSEILSNNISAWQDSMIPWLLYGAGGFALLFLIFWIRRAAKKRSAKAYDEAASGLVDALGNLDSLSSVVIRNELVEEVESNQADMDTESTEGTESEQPDEAEAEPAIVDRAARERLSQRVSDWNVTIAEVRDGVAQEEGQLRQGVETDRRRLGQLDSVIDQEQERLDKFEQLKQIKGDLQQKIDDKQRHMEICAVADQLIQGATREVSHKFNHKLRGLVSKTLPLFTENRYEHLQIDDDLSVRAFSSEKRDFMDLEEISSGTQRQIMLAVRLALSQELVNRAIQGSQFLFLDEPFAFFDEKRTRSSLTVLPTLSEDLTQIWIVAQDFADDLNFDMHVHCDRESNSISLQQG</sequence>
<protein>
    <submittedName>
        <fullName evidence="5">Putative DNA double-strand break repair Rad50 ATPase</fullName>
    </submittedName>
</protein>
<evidence type="ECO:0000259" key="4">
    <source>
        <dbReference type="Pfam" id="PF13476"/>
    </source>
</evidence>
<dbReference type="Pfam" id="PF13476">
    <property type="entry name" value="AAA_23"/>
    <property type="match status" value="1"/>
</dbReference>
<dbReference type="Gene3D" id="3.40.50.300">
    <property type="entry name" value="P-loop containing nucleotide triphosphate hydrolases"/>
    <property type="match status" value="2"/>
</dbReference>
<dbReference type="GO" id="GO:0016887">
    <property type="term" value="F:ATP hydrolysis activity"/>
    <property type="evidence" value="ECO:0007669"/>
    <property type="project" value="InterPro"/>
</dbReference>
<keyword evidence="1" id="KW-0175">Coiled coil</keyword>
<organism evidence="5 6">
    <name type="scientific">Candidatus Thiodiazotropha endolucinida</name>
    <dbReference type="NCBI Taxonomy" id="1655433"/>
    <lineage>
        <taxon>Bacteria</taxon>
        <taxon>Pseudomonadati</taxon>
        <taxon>Pseudomonadota</taxon>
        <taxon>Gammaproteobacteria</taxon>
        <taxon>Chromatiales</taxon>
        <taxon>Sedimenticolaceae</taxon>
        <taxon>Candidatus Thiodiazotropha</taxon>
    </lineage>
</organism>
<feature type="transmembrane region" description="Helical" evidence="3">
    <location>
        <begin position="256"/>
        <end position="277"/>
    </location>
</feature>
<evidence type="ECO:0000256" key="3">
    <source>
        <dbReference type="SAM" id="Phobius"/>
    </source>
</evidence>
<dbReference type="SUPFAM" id="SSF52540">
    <property type="entry name" value="P-loop containing nucleoside triphosphate hydrolases"/>
    <property type="match status" value="1"/>
</dbReference>
<feature type="coiled-coil region" evidence="1">
    <location>
        <begin position="440"/>
        <end position="477"/>
    </location>
</feature>
<keyword evidence="6" id="KW-1185">Reference proteome</keyword>
<dbReference type="Proteomes" id="UP000094769">
    <property type="component" value="Unassembled WGS sequence"/>
</dbReference>
<evidence type="ECO:0000313" key="5">
    <source>
        <dbReference type="EMBL" id="ODJ86777.1"/>
    </source>
</evidence>
<dbReference type="InterPro" id="IPR038729">
    <property type="entry name" value="Rad50/SbcC_AAA"/>
</dbReference>
<dbReference type="PANTHER" id="PTHR32114">
    <property type="entry name" value="ABC TRANSPORTER ABCH.3"/>
    <property type="match status" value="1"/>
</dbReference>
<gene>
    <name evidence="5" type="ORF">CODIS_29200</name>
</gene>
<name>A0A7Z0VJI4_9GAMM</name>
<dbReference type="EMBL" id="MARB01000017">
    <property type="protein sequence ID" value="ODJ86777.1"/>
    <property type="molecule type" value="Genomic_DNA"/>
</dbReference>
<comment type="caution">
    <text evidence="5">The sequence shown here is derived from an EMBL/GenBank/DDBJ whole genome shotgun (WGS) entry which is preliminary data.</text>
</comment>
<feature type="domain" description="Rad50/SbcC-type AAA" evidence="4">
    <location>
        <begin position="6"/>
        <end position="172"/>
    </location>
</feature>
<evidence type="ECO:0000313" key="6">
    <source>
        <dbReference type="Proteomes" id="UP000094769"/>
    </source>
</evidence>
<reference evidence="5 6" key="1">
    <citation type="submission" date="2016-06" db="EMBL/GenBank/DDBJ databases">
        <title>Genome sequence of endosymbiont of Candidatus Endolucinida thiodiazotropha.</title>
        <authorList>
            <person name="Poehlein A."/>
            <person name="Koenig S."/>
            <person name="Heiden S.E."/>
            <person name="Thuermer A."/>
            <person name="Voget S."/>
            <person name="Daniel R."/>
            <person name="Markert S."/>
            <person name="Gros O."/>
            <person name="Schweder T."/>
        </authorList>
    </citation>
    <scope>NUCLEOTIDE SEQUENCE [LARGE SCALE GENOMIC DNA]</scope>
    <source>
        <strain evidence="5 6">COS</strain>
    </source>
</reference>
<keyword evidence="3" id="KW-0472">Membrane</keyword>
<dbReference type="AlphaFoldDB" id="A0A7Z0VJI4"/>
<keyword evidence="3" id="KW-1133">Transmembrane helix</keyword>
<accession>A0A7Z0VJI4</accession>
<dbReference type="RefSeq" id="WP_069126414.1">
    <property type="nucleotide sequence ID" value="NZ_MARB01000017.1"/>
</dbReference>
<dbReference type="PANTHER" id="PTHR32114:SF2">
    <property type="entry name" value="ABC TRANSPORTER ABCH.3"/>
    <property type="match status" value="1"/>
</dbReference>
<feature type="compositionally biased region" description="Acidic residues" evidence="2">
    <location>
        <begin position="367"/>
        <end position="391"/>
    </location>
</feature>
<feature type="transmembrane region" description="Helical" evidence="3">
    <location>
        <begin position="304"/>
        <end position="324"/>
    </location>
</feature>
<evidence type="ECO:0000256" key="2">
    <source>
        <dbReference type="SAM" id="MobiDB-lite"/>
    </source>
</evidence>
<dbReference type="GO" id="GO:0006302">
    <property type="term" value="P:double-strand break repair"/>
    <property type="evidence" value="ECO:0007669"/>
    <property type="project" value="InterPro"/>
</dbReference>
<feature type="region of interest" description="Disordered" evidence="2">
    <location>
        <begin position="367"/>
        <end position="393"/>
    </location>
</feature>
<keyword evidence="3" id="KW-0812">Transmembrane</keyword>